<comment type="catalytic activity">
    <reaction evidence="11">
        <text>N(6)-(pyridoxal phosphate)-L-lysyl-[4-amino-5-hydroxymethyl-2-methylpyrimidine phosphate synthase] + L-histidyl-[4-amino-5-hydroxymethyl-2-methylpyrimidine phosphate synthase] + 2 Fe(3+) + 4 H2O = L-lysyl-[4-amino-5-hydroxymethyl-2-methylpyrimidine phosphate synthase] + (2S)-2-amino-5-hydroxy-4-oxopentanoyl-[4-amino-5-hydroxymethyl-2-methylpyrimidine phosphate synthase] + 4-amino-2-methyl-5-(phosphooxymethyl)pyrimidine + 3-oxopropanoate + 2 Fe(2+) + 2 H(+)</text>
        <dbReference type="Rhea" id="RHEA:65756"/>
        <dbReference type="Rhea" id="RHEA-COMP:16892"/>
        <dbReference type="Rhea" id="RHEA-COMP:16893"/>
        <dbReference type="Rhea" id="RHEA-COMP:16894"/>
        <dbReference type="Rhea" id="RHEA-COMP:16895"/>
        <dbReference type="ChEBI" id="CHEBI:15377"/>
        <dbReference type="ChEBI" id="CHEBI:15378"/>
        <dbReference type="ChEBI" id="CHEBI:29033"/>
        <dbReference type="ChEBI" id="CHEBI:29034"/>
        <dbReference type="ChEBI" id="CHEBI:29969"/>
        <dbReference type="ChEBI" id="CHEBI:29979"/>
        <dbReference type="ChEBI" id="CHEBI:33190"/>
        <dbReference type="ChEBI" id="CHEBI:58354"/>
        <dbReference type="ChEBI" id="CHEBI:143915"/>
        <dbReference type="ChEBI" id="CHEBI:157692"/>
    </reaction>
    <physiologicalReaction direction="left-to-right" evidence="11">
        <dbReference type="Rhea" id="RHEA:65757"/>
    </physiologicalReaction>
</comment>
<evidence type="ECO:0000256" key="11">
    <source>
        <dbReference type="ARBA" id="ARBA00048179"/>
    </source>
</evidence>
<evidence type="ECO:0000313" key="15">
    <source>
        <dbReference type="Proteomes" id="UP000266089"/>
    </source>
</evidence>
<dbReference type="AlphaFoldDB" id="A0A399DY51"/>
<evidence type="ECO:0000259" key="13">
    <source>
        <dbReference type="Pfam" id="PF09084"/>
    </source>
</evidence>
<comment type="function">
    <text evidence="1">Responsible for the formation of the pyrimidine heterocycle in the thiamine biosynthesis pathway. Catalyzes the formation of hydroxymethylpyrimidine phosphate (HMP-P) from histidine and pyridoxal phosphate (PLP). The protein uses PLP and the active site histidine to form HMP-P, generating an inactive enzyme. The enzyme can only undergo a single turnover, which suggests it is a suicide enzyme.</text>
</comment>
<comment type="similarity">
    <text evidence="3">Belongs to the NMT1/THI5 family.</text>
</comment>
<dbReference type="InterPro" id="IPR027939">
    <property type="entry name" value="NMT1/THI5"/>
</dbReference>
<dbReference type="PANTHER" id="PTHR31528:SF1">
    <property type="entry name" value="4-AMINO-5-HYDROXYMETHYL-2-METHYLPYRIMIDINE PHOSPHATE SYNTHASE THI11-RELATED"/>
    <property type="match status" value="1"/>
</dbReference>
<dbReference type="PANTHER" id="PTHR31528">
    <property type="entry name" value="4-AMINO-5-HYDROXYMETHYL-2-METHYLPYRIMIDINE PHOSPHATE SYNTHASE THI11-RELATED"/>
    <property type="match status" value="1"/>
</dbReference>
<evidence type="ECO:0000256" key="5">
    <source>
        <dbReference type="ARBA" id="ARBA00022679"/>
    </source>
</evidence>
<dbReference type="GO" id="GO:0009228">
    <property type="term" value="P:thiamine biosynthetic process"/>
    <property type="evidence" value="ECO:0007669"/>
    <property type="project" value="UniProtKB-KW"/>
</dbReference>
<name>A0A399DY51_9DEIN</name>
<dbReference type="InterPro" id="IPR015168">
    <property type="entry name" value="SsuA/THI5"/>
</dbReference>
<feature type="chain" id="PRO_5017305259" description="Thiamine pyrimidine synthase" evidence="12">
    <location>
        <begin position="22"/>
        <end position="361"/>
    </location>
</feature>
<reference evidence="14 15" key="1">
    <citation type="submission" date="2018-08" db="EMBL/GenBank/DDBJ databases">
        <title>Meiothermus cateniformans JCM 15151 genome sequencing project.</title>
        <authorList>
            <person name="Da Costa M.S."/>
            <person name="Albuquerque L."/>
            <person name="Raposo P."/>
            <person name="Froufe H.J.C."/>
            <person name="Barroso C.S."/>
            <person name="Egas C."/>
        </authorList>
    </citation>
    <scope>NUCLEOTIDE SEQUENCE [LARGE SCALE GENOMIC DNA]</scope>
    <source>
        <strain evidence="14 15">JCM 15151</strain>
    </source>
</reference>
<dbReference type="OrthoDB" id="9815602at2"/>
<evidence type="ECO:0000256" key="1">
    <source>
        <dbReference type="ARBA" id="ARBA00003469"/>
    </source>
</evidence>
<evidence type="ECO:0000256" key="7">
    <source>
        <dbReference type="ARBA" id="ARBA00022898"/>
    </source>
</evidence>
<keyword evidence="7" id="KW-0663">Pyridoxal phosphate</keyword>
<evidence type="ECO:0000256" key="8">
    <source>
        <dbReference type="ARBA" id="ARBA00022977"/>
    </source>
</evidence>
<keyword evidence="5" id="KW-0808">Transferase</keyword>
<comment type="caution">
    <text evidence="14">The sequence shown here is derived from an EMBL/GenBank/DDBJ whole genome shotgun (WGS) entry which is preliminary data.</text>
</comment>
<evidence type="ECO:0000256" key="6">
    <source>
        <dbReference type="ARBA" id="ARBA00022723"/>
    </source>
</evidence>
<proteinExistence type="inferred from homology"/>
<dbReference type="SUPFAM" id="SSF53850">
    <property type="entry name" value="Periplasmic binding protein-like II"/>
    <property type="match status" value="1"/>
</dbReference>
<dbReference type="GO" id="GO:0046872">
    <property type="term" value="F:metal ion binding"/>
    <property type="evidence" value="ECO:0007669"/>
    <property type="project" value="UniProtKB-KW"/>
</dbReference>
<keyword evidence="12" id="KW-0732">Signal</keyword>
<keyword evidence="9" id="KW-0408">Iron</keyword>
<keyword evidence="6" id="KW-0479">Metal-binding</keyword>
<comment type="subunit">
    <text evidence="4">Homodimer.</text>
</comment>
<accession>A0A399DY51</accession>
<dbReference type="Proteomes" id="UP000266089">
    <property type="component" value="Unassembled WGS sequence"/>
</dbReference>
<evidence type="ECO:0000256" key="12">
    <source>
        <dbReference type="SAM" id="SignalP"/>
    </source>
</evidence>
<gene>
    <name evidence="14" type="primary">ribY_2</name>
    <name evidence="14" type="ORF">Mcate_02460</name>
</gene>
<comment type="pathway">
    <text evidence="2">Cofactor biosynthesis; thiamine diphosphate biosynthesis.</text>
</comment>
<protein>
    <recommendedName>
        <fullName evidence="10">Thiamine pyrimidine synthase</fullName>
    </recommendedName>
</protein>
<dbReference type="Pfam" id="PF09084">
    <property type="entry name" value="NMT1"/>
    <property type="match status" value="1"/>
</dbReference>
<evidence type="ECO:0000313" key="14">
    <source>
        <dbReference type="EMBL" id="RIH74970.1"/>
    </source>
</evidence>
<dbReference type="EMBL" id="QWKX01000085">
    <property type="protein sequence ID" value="RIH74970.1"/>
    <property type="molecule type" value="Genomic_DNA"/>
</dbReference>
<organism evidence="14 15">
    <name type="scientific">Meiothermus taiwanensis</name>
    <dbReference type="NCBI Taxonomy" id="172827"/>
    <lineage>
        <taxon>Bacteria</taxon>
        <taxon>Thermotogati</taxon>
        <taxon>Deinococcota</taxon>
        <taxon>Deinococci</taxon>
        <taxon>Thermales</taxon>
        <taxon>Thermaceae</taxon>
        <taxon>Meiothermus</taxon>
    </lineage>
</organism>
<evidence type="ECO:0000256" key="3">
    <source>
        <dbReference type="ARBA" id="ARBA00009406"/>
    </source>
</evidence>
<feature type="signal peptide" evidence="12">
    <location>
        <begin position="1"/>
        <end position="21"/>
    </location>
</feature>
<dbReference type="RefSeq" id="WP_027888814.1">
    <property type="nucleotide sequence ID" value="NZ_JBHSXZ010000068.1"/>
</dbReference>
<dbReference type="GO" id="GO:0016740">
    <property type="term" value="F:transferase activity"/>
    <property type="evidence" value="ECO:0007669"/>
    <property type="project" value="UniProtKB-KW"/>
</dbReference>
<sequence>MKKWSVVWVLAVFMLVSLASAQQNLVKVNLQLKWFPQAQFAGFFVAKERGFYRAQGLDVTLLPAGDQSPIQVVQSGAADFGTTWIADLLTARERGIPVVHLAQIFQRSGFTLVALKSTGIRDLCKDLKGKSVGVWPSGNEYPAVALFRKCGLTSSLDPRVTNPDVTAVSYPFDPALVFPDKVQLVSAMTYNEVNQIAGLGYDETKVDVFKLADLGINLLEDLIFTTERVLNERNFKGSGLTGRQVAARLIRASIQGWNWAVANQAETVEKYVLPFCGNTCKGSGTRADAKGHQTWQMAEIAKLYNAGATTKGWPGFLVPADYQASVRLLREQGILTKDPPAATVDYGPWEAATGKRARDWK</sequence>
<evidence type="ECO:0000256" key="4">
    <source>
        <dbReference type="ARBA" id="ARBA00011738"/>
    </source>
</evidence>
<feature type="domain" description="SsuA/THI5-like" evidence="13">
    <location>
        <begin position="38"/>
        <end position="266"/>
    </location>
</feature>
<evidence type="ECO:0000256" key="2">
    <source>
        <dbReference type="ARBA" id="ARBA00004948"/>
    </source>
</evidence>
<keyword evidence="8" id="KW-0784">Thiamine biosynthesis</keyword>
<dbReference type="Gene3D" id="3.40.190.10">
    <property type="entry name" value="Periplasmic binding protein-like II"/>
    <property type="match status" value="2"/>
</dbReference>
<evidence type="ECO:0000256" key="9">
    <source>
        <dbReference type="ARBA" id="ARBA00023004"/>
    </source>
</evidence>
<evidence type="ECO:0000256" key="10">
    <source>
        <dbReference type="ARBA" id="ARBA00033171"/>
    </source>
</evidence>